<feature type="transmembrane region" description="Helical" evidence="1">
    <location>
        <begin position="20"/>
        <end position="42"/>
    </location>
</feature>
<dbReference type="InterPro" id="IPR045584">
    <property type="entry name" value="Pilin-like"/>
</dbReference>
<organism evidence="2 3">
    <name type="scientific">Kiloniella spongiae</name>
    <dbReference type="NCBI Taxonomy" id="1489064"/>
    <lineage>
        <taxon>Bacteria</taxon>
        <taxon>Pseudomonadati</taxon>
        <taxon>Pseudomonadota</taxon>
        <taxon>Alphaproteobacteria</taxon>
        <taxon>Rhodospirillales</taxon>
        <taxon>Kiloniellaceae</taxon>
        <taxon>Kiloniella</taxon>
    </lineage>
</organism>
<dbReference type="Proteomes" id="UP000035444">
    <property type="component" value="Unassembled WGS sequence"/>
</dbReference>
<reference evidence="2 3" key="1">
    <citation type="submission" date="2015-03" db="EMBL/GenBank/DDBJ databases">
        <title>Genome Sequence of Kiloniella spongiae MEBiC09566, isolated from a marine sponge.</title>
        <authorList>
            <person name="Shao Z."/>
            <person name="Wang L."/>
            <person name="Li X."/>
        </authorList>
    </citation>
    <scope>NUCLEOTIDE SEQUENCE [LARGE SCALE GENOMIC DNA]</scope>
    <source>
        <strain evidence="2 3">MEBiC09566</strain>
    </source>
</reference>
<evidence type="ECO:0000256" key="1">
    <source>
        <dbReference type="SAM" id="Phobius"/>
    </source>
</evidence>
<protein>
    <recommendedName>
        <fullName evidence="4">Type II secretion system protein J</fullName>
    </recommendedName>
</protein>
<dbReference type="RefSeq" id="WP_047766138.1">
    <property type="nucleotide sequence ID" value="NZ_LAQL01000029.1"/>
</dbReference>
<evidence type="ECO:0000313" key="3">
    <source>
        <dbReference type="Proteomes" id="UP000035444"/>
    </source>
</evidence>
<accession>A0A0H2M8Q3</accession>
<dbReference type="STRING" id="1489064.WH96_20595"/>
<dbReference type="InterPro" id="IPR012902">
    <property type="entry name" value="N_methyl_site"/>
</dbReference>
<dbReference type="OrthoDB" id="8220660at2"/>
<name>A0A0H2M8Q3_9PROT</name>
<dbReference type="PROSITE" id="PS00409">
    <property type="entry name" value="PROKAR_NTER_METHYL"/>
    <property type="match status" value="1"/>
</dbReference>
<keyword evidence="1" id="KW-0812">Transmembrane</keyword>
<evidence type="ECO:0000313" key="2">
    <source>
        <dbReference type="EMBL" id="KLN58884.1"/>
    </source>
</evidence>
<dbReference type="EMBL" id="LAQL01000029">
    <property type="protein sequence ID" value="KLN58884.1"/>
    <property type="molecule type" value="Genomic_DNA"/>
</dbReference>
<sequence>MTSKKRTYRQTQAGFTLVELLIVLVLVGIIALGLLGGLQFSYKTWDRGRDRSDNFNQVITLQELLRKQAKAFPLERNLSSDVRSLEGESDRLSLISSYPSFLSEEGLNQFSYYADGEHILMDWQSASSKGDIQASLDDTGLDDAGKETRLMLENVSRITFSYYGFPLSGGGRKWLNRWEDRTDLPELIRVQVEFMDNSNQLQWPELTIQPLVQGGNKIY</sequence>
<keyword evidence="1" id="KW-1133">Transmembrane helix</keyword>
<proteinExistence type="predicted"/>
<gene>
    <name evidence="2" type="ORF">WH96_20595</name>
</gene>
<comment type="caution">
    <text evidence="2">The sequence shown here is derived from an EMBL/GenBank/DDBJ whole genome shotgun (WGS) entry which is preliminary data.</text>
</comment>
<dbReference type="SUPFAM" id="SSF54523">
    <property type="entry name" value="Pili subunits"/>
    <property type="match status" value="2"/>
</dbReference>
<dbReference type="NCBIfam" id="TIGR02532">
    <property type="entry name" value="IV_pilin_GFxxxE"/>
    <property type="match status" value="1"/>
</dbReference>
<evidence type="ECO:0008006" key="4">
    <source>
        <dbReference type="Google" id="ProtNLM"/>
    </source>
</evidence>
<dbReference type="Pfam" id="PF07963">
    <property type="entry name" value="N_methyl"/>
    <property type="match status" value="1"/>
</dbReference>
<dbReference type="AlphaFoldDB" id="A0A0H2M8Q3"/>
<keyword evidence="1" id="KW-0472">Membrane</keyword>
<keyword evidence="3" id="KW-1185">Reference proteome</keyword>